<organism evidence="1 2">
    <name type="scientific">Lindgomyces ingoldianus</name>
    <dbReference type="NCBI Taxonomy" id="673940"/>
    <lineage>
        <taxon>Eukaryota</taxon>
        <taxon>Fungi</taxon>
        <taxon>Dikarya</taxon>
        <taxon>Ascomycota</taxon>
        <taxon>Pezizomycotina</taxon>
        <taxon>Dothideomycetes</taxon>
        <taxon>Pleosporomycetidae</taxon>
        <taxon>Pleosporales</taxon>
        <taxon>Lindgomycetaceae</taxon>
        <taxon>Lindgomyces</taxon>
    </lineage>
</organism>
<reference evidence="1" key="1">
    <citation type="journal article" date="2020" name="Stud. Mycol.">
        <title>101 Dothideomycetes genomes: a test case for predicting lifestyles and emergence of pathogens.</title>
        <authorList>
            <person name="Haridas S."/>
            <person name="Albert R."/>
            <person name="Binder M."/>
            <person name="Bloem J."/>
            <person name="Labutti K."/>
            <person name="Salamov A."/>
            <person name="Andreopoulos B."/>
            <person name="Baker S."/>
            <person name="Barry K."/>
            <person name="Bills G."/>
            <person name="Bluhm B."/>
            <person name="Cannon C."/>
            <person name="Castanera R."/>
            <person name="Culley D."/>
            <person name="Daum C."/>
            <person name="Ezra D."/>
            <person name="Gonzalez J."/>
            <person name="Henrissat B."/>
            <person name="Kuo A."/>
            <person name="Liang C."/>
            <person name="Lipzen A."/>
            <person name="Lutzoni F."/>
            <person name="Magnuson J."/>
            <person name="Mondo S."/>
            <person name="Nolan M."/>
            <person name="Ohm R."/>
            <person name="Pangilinan J."/>
            <person name="Park H.-J."/>
            <person name="Ramirez L."/>
            <person name="Alfaro M."/>
            <person name="Sun H."/>
            <person name="Tritt A."/>
            <person name="Yoshinaga Y."/>
            <person name="Zwiers L.-H."/>
            <person name="Turgeon B."/>
            <person name="Goodwin S."/>
            <person name="Spatafora J."/>
            <person name="Crous P."/>
            <person name="Grigoriev I."/>
        </authorList>
    </citation>
    <scope>NUCLEOTIDE SEQUENCE</scope>
    <source>
        <strain evidence="1">ATCC 200398</strain>
    </source>
</reference>
<gene>
    <name evidence="1" type="ORF">BDR25DRAFT_352762</name>
</gene>
<name>A0ACB6R4B3_9PLEO</name>
<keyword evidence="2" id="KW-1185">Reference proteome</keyword>
<comment type="caution">
    <text evidence="1">The sequence shown here is derived from an EMBL/GenBank/DDBJ whole genome shotgun (WGS) entry which is preliminary data.</text>
</comment>
<sequence length="259" mass="29179">MRVFREGALPVVVKSESPLQSVIQCLGITARRYHMSGSILLFRLVPWFVISHFLLLANTALEIYTYDKALCIPSPKASPFTWENIRTRFTVVKIFNCPNVLRLKKQTLELGELVLNTDGDLSCFQLAPLSIVTKPKALAGQKPLQQTETKVLSKNTSSRIEERCQVSPKLSNSQHLTSSFAWLELPNLAQVSRSLARNAAAPPQLYISHTAAQLTDRHLQVPIKSLTLDSYTAQHNHQPFPFITRRNRMSRNHTTASYA</sequence>
<evidence type="ECO:0000313" key="1">
    <source>
        <dbReference type="EMBL" id="KAF2473352.1"/>
    </source>
</evidence>
<dbReference type="EMBL" id="MU003500">
    <property type="protein sequence ID" value="KAF2473352.1"/>
    <property type="molecule type" value="Genomic_DNA"/>
</dbReference>
<protein>
    <submittedName>
        <fullName evidence="1">Uncharacterized protein</fullName>
    </submittedName>
</protein>
<accession>A0ACB6R4B3</accession>
<evidence type="ECO:0000313" key="2">
    <source>
        <dbReference type="Proteomes" id="UP000799755"/>
    </source>
</evidence>
<dbReference type="Proteomes" id="UP000799755">
    <property type="component" value="Unassembled WGS sequence"/>
</dbReference>
<proteinExistence type="predicted"/>